<feature type="compositionally biased region" description="Polar residues" evidence="1">
    <location>
        <begin position="1"/>
        <end position="11"/>
    </location>
</feature>
<dbReference type="Proteomes" id="UP000324222">
    <property type="component" value="Unassembled WGS sequence"/>
</dbReference>
<name>A0A5B7JAX2_PORTR</name>
<sequence>MAGQHPTQEVNTCKHCRPPPRPSPTPGFPTHTRQVPVPPDTPLPLPLSAWCFADILRGAFALSYNNYVLPEGEPSIRQNIPSALPFTPWPASVPSLAWKTAACWQAAAEMEGSVPIPQTTFTCHQRSGHQSPVHHIAYS</sequence>
<feature type="region of interest" description="Disordered" evidence="1">
    <location>
        <begin position="1"/>
        <end position="39"/>
    </location>
</feature>
<evidence type="ECO:0000313" key="2">
    <source>
        <dbReference type="EMBL" id="MPC89544.1"/>
    </source>
</evidence>
<dbReference type="EMBL" id="VSRR010081365">
    <property type="protein sequence ID" value="MPC89544.1"/>
    <property type="molecule type" value="Genomic_DNA"/>
</dbReference>
<dbReference type="AlphaFoldDB" id="A0A5B7JAX2"/>
<evidence type="ECO:0000256" key="1">
    <source>
        <dbReference type="SAM" id="MobiDB-lite"/>
    </source>
</evidence>
<comment type="caution">
    <text evidence="2">The sequence shown here is derived from an EMBL/GenBank/DDBJ whole genome shotgun (WGS) entry which is preliminary data.</text>
</comment>
<accession>A0A5B7JAX2</accession>
<keyword evidence="3" id="KW-1185">Reference proteome</keyword>
<gene>
    <name evidence="2" type="ORF">E2C01_084497</name>
</gene>
<evidence type="ECO:0000313" key="3">
    <source>
        <dbReference type="Proteomes" id="UP000324222"/>
    </source>
</evidence>
<organism evidence="2 3">
    <name type="scientific">Portunus trituberculatus</name>
    <name type="common">Swimming crab</name>
    <name type="synonym">Neptunus trituberculatus</name>
    <dbReference type="NCBI Taxonomy" id="210409"/>
    <lineage>
        <taxon>Eukaryota</taxon>
        <taxon>Metazoa</taxon>
        <taxon>Ecdysozoa</taxon>
        <taxon>Arthropoda</taxon>
        <taxon>Crustacea</taxon>
        <taxon>Multicrustacea</taxon>
        <taxon>Malacostraca</taxon>
        <taxon>Eumalacostraca</taxon>
        <taxon>Eucarida</taxon>
        <taxon>Decapoda</taxon>
        <taxon>Pleocyemata</taxon>
        <taxon>Brachyura</taxon>
        <taxon>Eubrachyura</taxon>
        <taxon>Portunoidea</taxon>
        <taxon>Portunidae</taxon>
        <taxon>Portuninae</taxon>
        <taxon>Portunus</taxon>
    </lineage>
</organism>
<protein>
    <submittedName>
        <fullName evidence="2">Uncharacterized protein</fullName>
    </submittedName>
</protein>
<reference evidence="2 3" key="1">
    <citation type="submission" date="2019-05" db="EMBL/GenBank/DDBJ databases">
        <title>Another draft genome of Portunus trituberculatus and its Hox gene families provides insights of decapod evolution.</title>
        <authorList>
            <person name="Jeong J.-H."/>
            <person name="Song I."/>
            <person name="Kim S."/>
            <person name="Choi T."/>
            <person name="Kim D."/>
            <person name="Ryu S."/>
            <person name="Kim W."/>
        </authorList>
    </citation>
    <scope>NUCLEOTIDE SEQUENCE [LARGE SCALE GENOMIC DNA]</scope>
    <source>
        <tissue evidence="2">Muscle</tissue>
    </source>
</reference>
<proteinExistence type="predicted"/>